<evidence type="ECO:0008006" key="3">
    <source>
        <dbReference type="Google" id="ProtNLM"/>
    </source>
</evidence>
<dbReference type="PROSITE" id="PS51257">
    <property type="entry name" value="PROKAR_LIPOPROTEIN"/>
    <property type="match status" value="1"/>
</dbReference>
<gene>
    <name evidence="1" type="ORF">GPA26_01865</name>
</gene>
<name>A0ABX1MMF7_9RHOO</name>
<protein>
    <recommendedName>
        <fullName evidence="3">Lipoprotein</fullName>
    </recommendedName>
</protein>
<dbReference type="RefSeq" id="WP_169204653.1">
    <property type="nucleotide sequence ID" value="NZ_CP059560.1"/>
</dbReference>
<evidence type="ECO:0000313" key="1">
    <source>
        <dbReference type="EMBL" id="NMF87219.1"/>
    </source>
</evidence>
<sequence>MARLFTAILVATLLGGCIVLPAGHDGYGHHHRYWGERHHDGGYRYWNDRDGSWRYRERR</sequence>
<dbReference type="Proteomes" id="UP000652074">
    <property type="component" value="Unassembled WGS sequence"/>
</dbReference>
<accession>A0ABX1MMF7</accession>
<comment type="caution">
    <text evidence="1">The sequence shown here is derived from an EMBL/GenBank/DDBJ whole genome shotgun (WGS) entry which is preliminary data.</text>
</comment>
<dbReference type="EMBL" id="WTVR01000003">
    <property type="protein sequence ID" value="NMF87219.1"/>
    <property type="molecule type" value="Genomic_DNA"/>
</dbReference>
<organism evidence="1 2">
    <name type="scientific">Aromatoleum petrolei</name>
    <dbReference type="NCBI Taxonomy" id="76116"/>
    <lineage>
        <taxon>Bacteria</taxon>
        <taxon>Pseudomonadati</taxon>
        <taxon>Pseudomonadota</taxon>
        <taxon>Betaproteobacteria</taxon>
        <taxon>Rhodocyclales</taxon>
        <taxon>Rhodocyclaceae</taxon>
        <taxon>Aromatoleum</taxon>
    </lineage>
</organism>
<reference evidence="1 2" key="1">
    <citation type="submission" date="2019-12" db="EMBL/GenBank/DDBJ databases">
        <title>Comparative genomics gives insights into the taxonomy of the Azoarcus-Aromatoleum group and reveals separate origins of nif in the plant-associated Azoarcus and non-plant-associated Aromatoleum sub-groups.</title>
        <authorList>
            <person name="Lafos M."/>
            <person name="Maluk M."/>
            <person name="Batista M."/>
            <person name="Junghare M."/>
            <person name="Carmona M."/>
            <person name="Faoro H."/>
            <person name="Cruz L.M."/>
            <person name="Battistoni F."/>
            <person name="De Souza E."/>
            <person name="Pedrosa F."/>
            <person name="Chen W.-M."/>
            <person name="Poole P.S."/>
            <person name="Dixon R.A."/>
            <person name="James E.K."/>
        </authorList>
    </citation>
    <scope>NUCLEOTIDE SEQUENCE [LARGE SCALE GENOMIC DNA]</scope>
    <source>
        <strain evidence="1 2">ToN1</strain>
    </source>
</reference>
<proteinExistence type="predicted"/>
<evidence type="ECO:0000313" key="2">
    <source>
        <dbReference type="Proteomes" id="UP000652074"/>
    </source>
</evidence>
<keyword evidence="2" id="KW-1185">Reference proteome</keyword>